<evidence type="ECO:0000313" key="1">
    <source>
        <dbReference type="EMBL" id="MBS7810428.1"/>
    </source>
</evidence>
<dbReference type="Pfam" id="PF04299">
    <property type="entry name" value="FMN_bind_2"/>
    <property type="match status" value="1"/>
</dbReference>
<keyword evidence="2" id="KW-1185">Reference proteome</keyword>
<name>A0ABS5QAG6_9PROT</name>
<protein>
    <submittedName>
        <fullName evidence="1">FMN-binding negative transcriptional regulator</fullName>
    </submittedName>
</protein>
<reference evidence="1 2" key="1">
    <citation type="submission" date="2021-05" db="EMBL/GenBank/DDBJ databases">
        <title>Roseococcus sp. XZZS9, whole genome shotgun sequencing project.</title>
        <authorList>
            <person name="Zhao G."/>
            <person name="Shen L."/>
        </authorList>
    </citation>
    <scope>NUCLEOTIDE SEQUENCE [LARGE SCALE GENOMIC DNA]</scope>
    <source>
        <strain evidence="1 2">XZZS9</strain>
    </source>
</reference>
<dbReference type="Proteomes" id="UP000766336">
    <property type="component" value="Unassembled WGS sequence"/>
</dbReference>
<comment type="caution">
    <text evidence="1">The sequence shown here is derived from an EMBL/GenBank/DDBJ whole genome shotgun (WGS) entry which is preliminary data.</text>
</comment>
<organism evidence="1 2">
    <name type="scientific">Roseococcus pinisoli</name>
    <dbReference type="NCBI Taxonomy" id="2835040"/>
    <lineage>
        <taxon>Bacteria</taxon>
        <taxon>Pseudomonadati</taxon>
        <taxon>Pseudomonadota</taxon>
        <taxon>Alphaproteobacteria</taxon>
        <taxon>Acetobacterales</taxon>
        <taxon>Roseomonadaceae</taxon>
        <taxon>Roseococcus</taxon>
    </lineage>
</organism>
<dbReference type="InterPro" id="IPR012349">
    <property type="entry name" value="Split_barrel_FMN-bd"/>
</dbReference>
<dbReference type="PANTHER" id="PTHR35802:SF1">
    <property type="entry name" value="PROTEASE SYNTHASE AND SPORULATION PROTEIN PAI 2"/>
    <property type="match status" value="1"/>
</dbReference>
<dbReference type="Gene3D" id="2.30.110.10">
    <property type="entry name" value="Electron Transport, Fmn-binding Protein, Chain A"/>
    <property type="match status" value="1"/>
</dbReference>
<dbReference type="PANTHER" id="PTHR35802">
    <property type="entry name" value="PROTEASE SYNTHASE AND SPORULATION PROTEIN PAI 2"/>
    <property type="match status" value="1"/>
</dbReference>
<dbReference type="RefSeq" id="WP_213669047.1">
    <property type="nucleotide sequence ID" value="NZ_JAHCDA010000001.1"/>
</dbReference>
<sequence>MHLLQPEFAIPREEALELAARRGFGLLTAFDGRRPIASHLPFILRDGIVELHVTRANPLAALADGRDFLLAVAGPDTYISNDWYARPDNVSTWLYEAVHLTGPARRREVTGNRGHGDALLAVAEARVAPKPPWGLATMEPGKREAMLAAIVTIEIEVATVEGQRKHNQLKPDSDHLAIVRMLESRGEPNGRAIAARMRAARPGLDYGAEGSRGAT</sequence>
<evidence type="ECO:0000313" key="2">
    <source>
        <dbReference type="Proteomes" id="UP000766336"/>
    </source>
</evidence>
<dbReference type="EMBL" id="JAHCDA010000001">
    <property type="protein sequence ID" value="MBS7810428.1"/>
    <property type="molecule type" value="Genomic_DNA"/>
</dbReference>
<proteinExistence type="predicted"/>
<dbReference type="SUPFAM" id="SSF50475">
    <property type="entry name" value="FMN-binding split barrel"/>
    <property type="match status" value="1"/>
</dbReference>
<accession>A0ABS5QAG6</accession>
<gene>
    <name evidence="1" type="ORF">KHU32_05735</name>
</gene>
<dbReference type="InterPro" id="IPR007396">
    <property type="entry name" value="TR_PAI2-type"/>
</dbReference>
<dbReference type="PIRSF" id="PIRSF010372">
    <property type="entry name" value="PaiB"/>
    <property type="match status" value="1"/>
</dbReference>